<dbReference type="STRING" id="451.B6N58_12480"/>
<proteinExistence type="predicted"/>
<gene>
    <name evidence="8" type="ORF">LMI_0566</name>
    <name evidence="9" type="ORF">SAMN02982997_02001</name>
</gene>
<dbReference type="Proteomes" id="UP000032414">
    <property type="component" value="Chromosome I"/>
</dbReference>
<dbReference type="GO" id="GO:0031543">
    <property type="term" value="F:peptidyl-proline dioxygenase activity"/>
    <property type="evidence" value="ECO:0007669"/>
    <property type="project" value="TreeGrafter"/>
</dbReference>
<name>A0A098GEK4_LEGMI</name>
<dbReference type="InterPro" id="IPR051559">
    <property type="entry name" value="HIF_prolyl_hydroxylases"/>
</dbReference>
<evidence type="ECO:0000256" key="4">
    <source>
        <dbReference type="ARBA" id="ARBA00022964"/>
    </source>
</evidence>
<dbReference type="HOGENOM" id="CLU_022206_1_0_6"/>
<keyword evidence="5" id="KW-0560">Oxidoreductase</keyword>
<dbReference type="PATRIC" id="fig|451.8.peg.144"/>
<evidence type="ECO:0000259" key="7">
    <source>
        <dbReference type="PROSITE" id="PS51471"/>
    </source>
</evidence>
<evidence type="ECO:0000256" key="2">
    <source>
        <dbReference type="ARBA" id="ARBA00022723"/>
    </source>
</evidence>
<dbReference type="RefSeq" id="WP_045098416.1">
    <property type="nucleotide sequence ID" value="NZ_JABTVM010000008.1"/>
</dbReference>
<dbReference type="PANTHER" id="PTHR12907:SF26">
    <property type="entry name" value="HIF PROLYL HYDROXYLASE, ISOFORM C"/>
    <property type="match status" value="1"/>
</dbReference>
<comment type="cofactor">
    <cofactor evidence="1">
        <name>L-ascorbate</name>
        <dbReference type="ChEBI" id="CHEBI:38290"/>
    </cofactor>
</comment>
<dbReference type="PANTHER" id="PTHR12907">
    <property type="entry name" value="EGL NINE HOMOLOG-RELATED"/>
    <property type="match status" value="1"/>
</dbReference>
<dbReference type="KEGG" id="tmc:LMI_0566"/>
<reference evidence="8" key="1">
    <citation type="submission" date="2014-09" db="EMBL/GenBank/DDBJ databases">
        <authorList>
            <person name="GOMEZ-VALERO Laura"/>
        </authorList>
    </citation>
    <scope>NUCLEOTIDE SEQUENCE</scope>
    <source>
        <strain evidence="8">ATCC33218</strain>
    </source>
</reference>
<keyword evidence="6" id="KW-0408">Iron</keyword>
<evidence type="ECO:0000313" key="10">
    <source>
        <dbReference type="Proteomes" id="UP000032414"/>
    </source>
</evidence>
<keyword evidence="3" id="KW-0847">Vitamin C</keyword>
<dbReference type="EMBL" id="FMVN01000009">
    <property type="protein sequence ID" value="SCY53414.1"/>
    <property type="molecule type" value="Genomic_DNA"/>
</dbReference>
<dbReference type="GO" id="GO:0031418">
    <property type="term" value="F:L-ascorbic acid binding"/>
    <property type="evidence" value="ECO:0007669"/>
    <property type="project" value="UniProtKB-KW"/>
</dbReference>
<evidence type="ECO:0000313" key="11">
    <source>
        <dbReference type="Proteomes" id="UP000182998"/>
    </source>
</evidence>
<organism evidence="8 10">
    <name type="scientific">Legionella micdadei</name>
    <name type="common">Tatlockia micdadei</name>
    <dbReference type="NCBI Taxonomy" id="451"/>
    <lineage>
        <taxon>Bacteria</taxon>
        <taxon>Pseudomonadati</taxon>
        <taxon>Pseudomonadota</taxon>
        <taxon>Gammaproteobacteria</taxon>
        <taxon>Legionellales</taxon>
        <taxon>Legionellaceae</taxon>
        <taxon>Legionella</taxon>
    </lineage>
</organism>
<dbReference type="OrthoDB" id="9783171at2"/>
<dbReference type="Pfam" id="PF13640">
    <property type="entry name" value="2OG-FeII_Oxy_3"/>
    <property type="match status" value="1"/>
</dbReference>
<dbReference type="AlphaFoldDB" id="A0A098GEK4"/>
<feature type="domain" description="Fe2OG dioxygenase" evidence="7">
    <location>
        <begin position="89"/>
        <end position="194"/>
    </location>
</feature>
<dbReference type="GO" id="GO:0008198">
    <property type="term" value="F:ferrous iron binding"/>
    <property type="evidence" value="ECO:0007669"/>
    <property type="project" value="TreeGrafter"/>
</dbReference>
<dbReference type="InterPro" id="IPR044862">
    <property type="entry name" value="Pro_4_hyd_alph_FE2OG_OXY"/>
</dbReference>
<evidence type="ECO:0000256" key="3">
    <source>
        <dbReference type="ARBA" id="ARBA00022896"/>
    </source>
</evidence>
<dbReference type="InterPro" id="IPR006620">
    <property type="entry name" value="Pro_4_hyd_alph"/>
</dbReference>
<evidence type="ECO:0000256" key="1">
    <source>
        <dbReference type="ARBA" id="ARBA00001961"/>
    </source>
</evidence>
<evidence type="ECO:0000313" key="8">
    <source>
        <dbReference type="EMBL" id="CEG59911.1"/>
    </source>
</evidence>
<accession>A0A098GEK4</accession>
<keyword evidence="2" id="KW-0479">Metal-binding</keyword>
<dbReference type="PROSITE" id="PS51471">
    <property type="entry name" value="FE2OG_OXY"/>
    <property type="match status" value="1"/>
</dbReference>
<keyword evidence="4" id="KW-0223">Dioxygenase</keyword>
<evidence type="ECO:0000256" key="6">
    <source>
        <dbReference type="ARBA" id="ARBA00023004"/>
    </source>
</evidence>
<protein>
    <submittedName>
        <fullName evidence="8">Putative 2OG-Fe(II) oxygenase superfamily protein</fullName>
    </submittedName>
    <submittedName>
        <fullName evidence="9">SM-20-related protein</fullName>
    </submittedName>
</protein>
<dbReference type="Gene3D" id="2.60.120.620">
    <property type="entry name" value="q2cbj1_9rhob like domain"/>
    <property type="match status" value="1"/>
</dbReference>
<reference evidence="9 11" key="3">
    <citation type="submission" date="2016-10" db="EMBL/GenBank/DDBJ databases">
        <authorList>
            <person name="Varghese N."/>
            <person name="Submissions S."/>
        </authorList>
    </citation>
    <scope>NUCLEOTIDE SEQUENCE [LARGE SCALE GENOMIC DNA]</scope>
    <source>
        <strain evidence="9 11">ATCC 33218</strain>
    </source>
</reference>
<sequence length="201" mass="23611">MNNQLENDIYQQGFHIMDNFLEQGHYELLRCKAEHMHNQGEFKSAKIGHQFGAMRNSDIRRDEICWLDDDLTDHAINAYFSKIRTITKTLNQTLFLGLVDFEAHFAIYQPGSFYKRHVDQFASAQERRISCVYYLNEVWREEHAGELNLYDKDGRLITSVLPLGNRFICFSSDLPHEVCETKQTRYSIAGWLKTRSMSVVF</sequence>
<dbReference type="InterPro" id="IPR005123">
    <property type="entry name" value="Oxoglu/Fe-dep_dioxygenase_dom"/>
</dbReference>
<evidence type="ECO:0000313" key="9">
    <source>
        <dbReference type="EMBL" id="SCY53414.1"/>
    </source>
</evidence>
<reference evidence="10" key="2">
    <citation type="submission" date="2014-09" db="EMBL/GenBank/DDBJ databases">
        <authorList>
            <person name="Gomez-Valero L."/>
        </authorList>
    </citation>
    <scope>NUCLEOTIDE SEQUENCE [LARGE SCALE GENOMIC DNA]</scope>
    <source>
        <strain evidence="10">ATCC33218</strain>
    </source>
</reference>
<dbReference type="SMART" id="SM00702">
    <property type="entry name" value="P4Hc"/>
    <property type="match status" value="1"/>
</dbReference>
<dbReference type="EMBL" id="LN614830">
    <property type="protein sequence ID" value="CEG59911.1"/>
    <property type="molecule type" value="Genomic_DNA"/>
</dbReference>
<keyword evidence="11" id="KW-1185">Reference proteome</keyword>
<dbReference type="GO" id="GO:0071456">
    <property type="term" value="P:cellular response to hypoxia"/>
    <property type="evidence" value="ECO:0007669"/>
    <property type="project" value="TreeGrafter"/>
</dbReference>
<dbReference type="Proteomes" id="UP000182998">
    <property type="component" value="Unassembled WGS sequence"/>
</dbReference>
<evidence type="ECO:0000256" key="5">
    <source>
        <dbReference type="ARBA" id="ARBA00023002"/>
    </source>
</evidence>